<sequence length="180" mass="19974">MPAGTASPPSSPDLRELDNVFKKWQKDIPLHFQASSLAKGDSSSITSLTIQVTSLQYQLIFFQAPASHTDHYDESLVAWARREKTNTAFDLAAIFRLATVHDLARHAPQSLFVPVSIVQLVSIQAKTACDAKCEKGAQLAAKTDVQILLVYLERCGPSRSYARWFYEGLFDYLKRAGIVA</sequence>
<accession>A0A9P4NIH3</accession>
<evidence type="ECO:0000313" key="1">
    <source>
        <dbReference type="EMBL" id="KAF2422965.1"/>
    </source>
</evidence>
<name>A0A9P4NIH3_9PEZI</name>
<dbReference type="AlphaFoldDB" id="A0A9P4NIH3"/>
<comment type="caution">
    <text evidence="1">The sequence shown here is derived from an EMBL/GenBank/DDBJ whole genome shotgun (WGS) entry which is preliminary data.</text>
</comment>
<evidence type="ECO:0000313" key="2">
    <source>
        <dbReference type="Proteomes" id="UP000800235"/>
    </source>
</evidence>
<protein>
    <submittedName>
        <fullName evidence="1">Uncharacterized protein</fullName>
    </submittedName>
</protein>
<gene>
    <name evidence="1" type="ORF">EJ08DRAFT_682480</name>
</gene>
<dbReference type="EMBL" id="MU007086">
    <property type="protein sequence ID" value="KAF2422965.1"/>
    <property type="molecule type" value="Genomic_DNA"/>
</dbReference>
<dbReference type="Proteomes" id="UP000800235">
    <property type="component" value="Unassembled WGS sequence"/>
</dbReference>
<reference evidence="1" key="1">
    <citation type="journal article" date="2020" name="Stud. Mycol.">
        <title>101 Dothideomycetes genomes: a test case for predicting lifestyles and emergence of pathogens.</title>
        <authorList>
            <person name="Haridas S."/>
            <person name="Albert R."/>
            <person name="Binder M."/>
            <person name="Bloem J."/>
            <person name="Labutti K."/>
            <person name="Salamov A."/>
            <person name="Andreopoulos B."/>
            <person name="Baker S."/>
            <person name="Barry K."/>
            <person name="Bills G."/>
            <person name="Bluhm B."/>
            <person name="Cannon C."/>
            <person name="Castanera R."/>
            <person name="Culley D."/>
            <person name="Daum C."/>
            <person name="Ezra D."/>
            <person name="Gonzalez J."/>
            <person name="Henrissat B."/>
            <person name="Kuo A."/>
            <person name="Liang C."/>
            <person name="Lipzen A."/>
            <person name="Lutzoni F."/>
            <person name="Magnuson J."/>
            <person name="Mondo S."/>
            <person name="Nolan M."/>
            <person name="Ohm R."/>
            <person name="Pangilinan J."/>
            <person name="Park H.-J."/>
            <person name="Ramirez L."/>
            <person name="Alfaro M."/>
            <person name="Sun H."/>
            <person name="Tritt A."/>
            <person name="Yoshinaga Y."/>
            <person name="Zwiers L.-H."/>
            <person name="Turgeon B."/>
            <person name="Goodwin S."/>
            <person name="Spatafora J."/>
            <person name="Crous P."/>
            <person name="Grigoriev I."/>
        </authorList>
    </citation>
    <scope>NUCLEOTIDE SEQUENCE</scope>
    <source>
        <strain evidence="1">CBS 130266</strain>
    </source>
</reference>
<proteinExistence type="predicted"/>
<keyword evidence="2" id="KW-1185">Reference proteome</keyword>
<organism evidence="1 2">
    <name type="scientific">Tothia fuscella</name>
    <dbReference type="NCBI Taxonomy" id="1048955"/>
    <lineage>
        <taxon>Eukaryota</taxon>
        <taxon>Fungi</taxon>
        <taxon>Dikarya</taxon>
        <taxon>Ascomycota</taxon>
        <taxon>Pezizomycotina</taxon>
        <taxon>Dothideomycetes</taxon>
        <taxon>Pleosporomycetidae</taxon>
        <taxon>Venturiales</taxon>
        <taxon>Cylindrosympodiaceae</taxon>
        <taxon>Tothia</taxon>
    </lineage>
</organism>